<feature type="domain" description="Mycothiol-dependent maleylpyruvate isomerase metal-binding" evidence="1">
    <location>
        <begin position="27"/>
        <end position="154"/>
    </location>
</feature>
<dbReference type="Gene3D" id="1.20.120.450">
    <property type="entry name" value="dinb family like domain"/>
    <property type="match status" value="1"/>
</dbReference>
<dbReference type="OrthoDB" id="3292744at2"/>
<dbReference type="GO" id="GO:0046872">
    <property type="term" value="F:metal ion binding"/>
    <property type="evidence" value="ECO:0007669"/>
    <property type="project" value="InterPro"/>
</dbReference>
<dbReference type="SUPFAM" id="SSF109854">
    <property type="entry name" value="DinB/YfiT-like putative metalloenzymes"/>
    <property type="match status" value="1"/>
</dbReference>
<proteinExistence type="predicted"/>
<name>A0A3G8ZS28_9ACTN</name>
<dbReference type="AlphaFoldDB" id="A0A3G8ZS28"/>
<keyword evidence="3" id="KW-1185">Reference proteome</keyword>
<accession>A0A3G8ZS28</accession>
<dbReference type="KEGG" id="nak:EH165_00520"/>
<dbReference type="Proteomes" id="UP000268084">
    <property type="component" value="Chromosome"/>
</dbReference>
<dbReference type="EMBL" id="CP034170">
    <property type="protein sequence ID" value="AZI56876.1"/>
    <property type="molecule type" value="Genomic_DNA"/>
</dbReference>
<evidence type="ECO:0000313" key="2">
    <source>
        <dbReference type="EMBL" id="AZI56876.1"/>
    </source>
</evidence>
<dbReference type="InterPro" id="IPR034660">
    <property type="entry name" value="DinB/YfiT-like"/>
</dbReference>
<organism evidence="2 3">
    <name type="scientific">Nakamurella antarctica</name>
    <dbReference type="NCBI Taxonomy" id="1902245"/>
    <lineage>
        <taxon>Bacteria</taxon>
        <taxon>Bacillati</taxon>
        <taxon>Actinomycetota</taxon>
        <taxon>Actinomycetes</taxon>
        <taxon>Nakamurellales</taxon>
        <taxon>Nakamurellaceae</taxon>
        <taxon>Nakamurella</taxon>
    </lineage>
</organism>
<dbReference type="RefSeq" id="WP_124797561.1">
    <property type="nucleotide sequence ID" value="NZ_CP034170.1"/>
</dbReference>
<dbReference type="Pfam" id="PF11716">
    <property type="entry name" value="MDMPI_N"/>
    <property type="match status" value="1"/>
</dbReference>
<evidence type="ECO:0000313" key="3">
    <source>
        <dbReference type="Proteomes" id="UP000268084"/>
    </source>
</evidence>
<reference evidence="2 3" key="1">
    <citation type="submission" date="2018-11" db="EMBL/GenBank/DDBJ databases">
        <authorList>
            <person name="Da X."/>
        </authorList>
    </citation>
    <scope>NUCLEOTIDE SEQUENCE [LARGE SCALE GENOMIC DNA]</scope>
    <source>
        <strain evidence="2 3">S14-144</strain>
    </source>
</reference>
<dbReference type="InterPro" id="IPR024344">
    <property type="entry name" value="MDMPI_metal-binding"/>
</dbReference>
<evidence type="ECO:0000259" key="1">
    <source>
        <dbReference type="Pfam" id="PF11716"/>
    </source>
</evidence>
<protein>
    <recommendedName>
        <fullName evidence="1">Mycothiol-dependent maleylpyruvate isomerase metal-binding domain-containing protein</fullName>
    </recommendedName>
</protein>
<reference evidence="2 3" key="2">
    <citation type="submission" date="2018-12" db="EMBL/GenBank/DDBJ databases">
        <title>Nakamurella antarcticus sp. nov., isolated from Antarctica South Shetland Islands soil.</title>
        <authorList>
            <person name="Peng F."/>
        </authorList>
    </citation>
    <scope>NUCLEOTIDE SEQUENCE [LARGE SCALE GENOMIC DNA]</scope>
    <source>
        <strain evidence="2 3">S14-144</strain>
    </source>
</reference>
<gene>
    <name evidence="2" type="ORF">EH165_00520</name>
</gene>
<sequence>MDTPAAQAFGSAAHRFLEVSACATGHYDSPGLGEWSVRDLLGHTSRSLSTVETYLGTASSDPDAVDLADAVAYYLATAGALADTAAVAQRGRDAGAALGADPLATLSALVLRVPELVWAAPATALVRTPFGTMTLEGYLPTRTLELTVHTCDLAAALGVTADVPQAAAAEAFAVIGGLAAAQGTASAALLALTGRSSLPAGYSVL</sequence>